<gene>
    <name evidence="2" type="ORF">BDQ12DRAFT_729852</name>
</gene>
<keyword evidence="1" id="KW-0472">Membrane</keyword>
<name>A0A5C3LGU7_9AGAR</name>
<evidence type="ECO:0000313" key="2">
    <source>
        <dbReference type="EMBL" id="TFK31136.1"/>
    </source>
</evidence>
<dbReference type="Proteomes" id="UP000308652">
    <property type="component" value="Unassembled WGS sequence"/>
</dbReference>
<keyword evidence="1" id="KW-0812">Transmembrane</keyword>
<reference evidence="2 3" key="1">
    <citation type="journal article" date="2019" name="Nat. Ecol. Evol.">
        <title>Megaphylogeny resolves global patterns of mushroom evolution.</title>
        <authorList>
            <person name="Varga T."/>
            <person name="Krizsan K."/>
            <person name="Foldi C."/>
            <person name="Dima B."/>
            <person name="Sanchez-Garcia M."/>
            <person name="Sanchez-Ramirez S."/>
            <person name="Szollosi G.J."/>
            <person name="Szarkandi J.G."/>
            <person name="Papp V."/>
            <person name="Albert L."/>
            <person name="Andreopoulos W."/>
            <person name="Angelini C."/>
            <person name="Antonin V."/>
            <person name="Barry K.W."/>
            <person name="Bougher N.L."/>
            <person name="Buchanan P."/>
            <person name="Buyck B."/>
            <person name="Bense V."/>
            <person name="Catcheside P."/>
            <person name="Chovatia M."/>
            <person name="Cooper J."/>
            <person name="Damon W."/>
            <person name="Desjardin D."/>
            <person name="Finy P."/>
            <person name="Geml J."/>
            <person name="Haridas S."/>
            <person name="Hughes K."/>
            <person name="Justo A."/>
            <person name="Karasinski D."/>
            <person name="Kautmanova I."/>
            <person name="Kiss B."/>
            <person name="Kocsube S."/>
            <person name="Kotiranta H."/>
            <person name="LaButti K.M."/>
            <person name="Lechner B.E."/>
            <person name="Liimatainen K."/>
            <person name="Lipzen A."/>
            <person name="Lukacs Z."/>
            <person name="Mihaltcheva S."/>
            <person name="Morgado L.N."/>
            <person name="Niskanen T."/>
            <person name="Noordeloos M.E."/>
            <person name="Ohm R.A."/>
            <person name="Ortiz-Santana B."/>
            <person name="Ovrebo C."/>
            <person name="Racz N."/>
            <person name="Riley R."/>
            <person name="Savchenko A."/>
            <person name="Shiryaev A."/>
            <person name="Soop K."/>
            <person name="Spirin V."/>
            <person name="Szebenyi C."/>
            <person name="Tomsovsky M."/>
            <person name="Tulloss R.E."/>
            <person name="Uehling J."/>
            <person name="Grigoriev I.V."/>
            <person name="Vagvolgyi C."/>
            <person name="Papp T."/>
            <person name="Martin F.M."/>
            <person name="Miettinen O."/>
            <person name="Hibbett D.S."/>
            <person name="Nagy L.G."/>
        </authorList>
    </citation>
    <scope>NUCLEOTIDE SEQUENCE [LARGE SCALE GENOMIC DNA]</scope>
    <source>
        <strain evidence="2 3">CBS 166.37</strain>
    </source>
</reference>
<sequence>MLVYNAIESPRRTHIEVLYTLHRDGFLVFLALFVLRLINLIFAVFGHVPIGLPDNVNDYSGSIDSDQLTDAHPA</sequence>
<dbReference type="EMBL" id="ML213884">
    <property type="protein sequence ID" value="TFK31136.1"/>
    <property type="molecule type" value="Genomic_DNA"/>
</dbReference>
<evidence type="ECO:0000256" key="1">
    <source>
        <dbReference type="SAM" id="Phobius"/>
    </source>
</evidence>
<proteinExistence type="predicted"/>
<protein>
    <submittedName>
        <fullName evidence="2">Uncharacterized protein</fullName>
    </submittedName>
</protein>
<keyword evidence="3" id="KW-1185">Reference proteome</keyword>
<accession>A0A5C3LGU7</accession>
<dbReference type="OrthoDB" id="3251775at2759"/>
<evidence type="ECO:0000313" key="3">
    <source>
        <dbReference type="Proteomes" id="UP000308652"/>
    </source>
</evidence>
<keyword evidence="1" id="KW-1133">Transmembrane helix</keyword>
<dbReference type="AlphaFoldDB" id="A0A5C3LGU7"/>
<feature type="transmembrane region" description="Helical" evidence="1">
    <location>
        <begin position="26"/>
        <end position="45"/>
    </location>
</feature>
<organism evidence="2 3">
    <name type="scientific">Crucibulum laeve</name>
    <dbReference type="NCBI Taxonomy" id="68775"/>
    <lineage>
        <taxon>Eukaryota</taxon>
        <taxon>Fungi</taxon>
        <taxon>Dikarya</taxon>
        <taxon>Basidiomycota</taxon>
        <taxon>Agaricomycotina</taxon>
        <taxon>Agaricomycetes</taxon>
        <taxon>Agaricomycetidae</taxon>
        <taxon>Agaricales</taxon>
        <taxon>Agaricineae</taxon>
        <taxon>Nidulariaceae</taxon>
        <taxon>Crucibulum</taxon>
    </lineage>
</organism>